<evidence type="ECO:0000313" key="1">
    <source>
        <dbReference type="EMBL" id="TRX75387.1"/>
    </source>
</evidence>
<reference evidence="1 2" key="1">
    <citation type="submission" date="2019-07" db="EMBL/GenBank/DDBJ databases">
        <title>Pseudomonas mangiferae sp. nov., isolated from bark of mango tree in Thailand.</title>
        <authorList>
            <person name="Srisuk N."/>
            <person name="Anurat P."/>
        </authorList>
    </citation>
    <scope>NUCLEOTIDE SEQUENCE [LARGE SCALE GENOMIC DNA]</scope>
    <source>
        <strain evidence="1 2">DMKU_BBB3-04</strain>
    </source>
</reference>
<evidence type="ECO:0000313" key="2">
    <source>
        <dbReference type="Proteomes" id="UP000315235"/>
    </source>
</evidence>
<dbReference type="InterPro" id="IPR023393">
    <property type="entry name" value="START-like_dom_sf"/>
</dbReference>
<accession>A0A553H0W2</accession>
<dbReference type="RefSeq" id="WP_143487479.1">
    <property type="nucleotide sequence ID" value="NZ_VJOY01000004.1"/>
</dbReference>
<proteinExistence type="predicted"/>
<keyword evidence="2" id="KW-1185">Reference proteome</keyword>
<sequence length="154" mass="17960">MIELRFESTLPTTPDIAWRWITDVRHLREEMRPWLWMSVPRGVRNLEDVPVVPGQPVFTSWLWLLGLLPLGTSRLTLLAMDARQGFVEQSPMTGMRLWRHARHLEPVADGVRLVDRLSVEPRLPAPLVRLFLRLLFASRHRTLRRRAARCASRG</sequence>
<dbReference type="EMBL" id="VJOY01000004">
    <property type="protein sequence ID" value="TRX75387.1"/>
    <property type="molecule type" value="Genomic_DNA"/>
</dbReference>
<dbReference type="Gene3D" id="3.30.530.20">
    <property type="match status" value="1"/>
</dbReference>
<gene>
    <name evidence="1" type="ORF">FM069_06510</name>
</gene>
<dbReference type="AlphaFoldDB" id="A0A553H0W2"/>
<protein>
    <recommendedName>
        <fullName evidence="3">Ligand-binding SRPBCC domain-containing protein</fullName>
    </recommendedName>
</protein>
<comment type="caution">
    <text evidence="1">The sequence shown here is derived from an EMBL/GenBank/DDBJ whole genome shotgun (WGS) entry which is preliminary data.</text>
</comment>
<dbReference type="SUPFAM" id="SSF55961">
    <property type="entry name" value="Bet v1-like"/>
    <property type="match status" value="1"/>
</dbReference>
<dbReference type="Proteomes" id="UP000315235">
    <property type="component" value="Unassembled WGS sequence"/>
</dbReference>
<name>A0A553H0W2_9PSED</name>
<organism evidence="1 2">
    <name type="scientific">Pseudomonas mangiferae</name>
    <dbReference type="NCBI Taxonomy" id="2593654"/>
    <lineage>
        <taxon>Bacteria</taxon>
        <taxon>Pseudomonadati</taxon>
        <taxon>Pseudomonadota</taxon>
        <taxon>Gammaproteobacteria</taxon>
        <taxon>Pseudomonadales</taxon>
        <taxon>Pseudomonadaceae</taxon>
        <taxon>Pseudomonas</taxon>
    </lineage>
</organism>
<evidence type="ECO:0008006" key="3">
    <source>
        <dbReference type="Google" id="ProtNLM"/>
    </source>
</evidence>
<dbReference type="OrthoDB" id="7063435at2"/>